<organism evidence="4 5">
    <name type="scientific">Clostridium sulfidigenes</name>
    <dbReference type="NCBI Taxonomy" id="318464"/>
    <lineage>
        <taxon>Bacteria</taxon>
        <taxon>Bacillati</taxon>
        <taxon>Bacillota</taxon>
        <taxon>Clostridia</taxon>
        <taxon>Eubacteriales</taxon>
        <taxon>Clostridiaceae</taxon>
        <taxon>Clostridium</taxon>
    </lineage>
</organism>
<dbReference type="Gene3D" id="3.90.1750.20">
    <property type="entry name" value="Putative Large Serine Recombinase, Chain B, Domain 2"/>
    <property type="match status" value="1"/>
</dbReference>
<dbReference type="GO" id="GO:0003677">
    <property type="term" value="F:DNA binding"/>
    <property type="evidence" value="ECO:0007669"/>
    <property type="project" value="InterPro"/>
</dbReference>
<dbReference type="Gene3D" id="3.40.50.1390">
    <property type="entry name" value="Resolvase, N-terminal catalytic domain"/>
    <property type="match status" value="1"/>
</dbReference>
<dbReference type="CDD" id="cd00338">
    <property type="entry name" value="Ser_Recombinase"/>
    <property type="match status" value="1"/>
</dbReference>
<gene>
    <name evidence="4" type="ORF">E7215_03730</name>
</gene>
<dbReference type="SMART" id="SM00857">
    <property type="entry name" value="Resolvase"/>
    <property type="match status" value="1"/>
</dbReference>
<comment type="caution">
    <text evidence="4">The sequence shown here is derived from an EMBL/GenBank/DDBJ whole genome shotgun (WGS) entry which is preliminary data.</text>
</comment>
<proteinExistence type="predicted"/>
<protein>
    <submittedName>
        <fullName evidence="4">Recombinase family protein</fullName>
    </submittedName>
</protein>
<dbReference type="SUPFAM" id="SSF53041">
    <property type="entry name" value="Resolvase-like"/>
    <property type="match status" value="1"/>
</dbReference>
<feature type="domain" description="Resolvase/invertase-type recombinase catalytic" evidence="2">
    <location>
        <begin position="1"/>
        <end position="120"/>
    </location>
</feature>
<sequence length="274" mass="31609">MQSKLEWDFAGIYADEGISGTNTKKRVEFNRMIEDCMAGKIDMVITKSVSRFARNTLDCLQYIRMLREKGIAVYFEKENINTLDAKGELLLVIMGSLAQEEGRSLSTNTRWGIVHQFQEGKVRITHTKFLGYTKDENGDLKIVPKEAKIIERIYKEYLQGKSATRIAKDLEKDGIKTPTGRKRWWESTVTSILRNEKYMGDALLQKSLTVDFLTKKRVKNKGHAQQYYVEDSHPAIISKEMFQQVQEELKRRSSLRKKPTEVKSDSPVSILFQA</sequence>
<dbReference type="InterPro" id="IPR038109">
    <property type="entry name" value="DNA_bind_recomb_sf"/>
</dbReference>
<dbReference type="InterPro" id="IPR050639">
    <property type="entry name" value="SSR_resolvase"/>
</dbReference>
<evidence type="ECO:0000313" key="4">
    <source>
        <dbReference type="EMBL" id="MBE6059271.1"/>
    </source>
</evidence>
<accession>A0A927W5C2</accession>
<dbReference type="PANTHER" id="PTHR30461:SF23">
    <property type="entry name" value="DNA RECOMBINASE-RELATED"/>
    <property type="match status" value="1"/>
</dbReference>
<evidence type="ECO:0000259" key="2">
    <source>
        <dbReference type="PROSITE" id="PS51736"/>
    </source>
</evidence>
<dbReference type="InterPro" id="IPR006119">
    <property type="entry name" value="Resolv_N"/>
</dbReference>
<dbReference type="Proteomes" id="UP000768462">
    <property type="component" value="Unassembled WGS sequence"/>
</dbReference>
<dbReference type="PROSITE" id="PS51737">
    <property type="entry name" value="RECOMBINASE_DNA_BIND"/>
    <property type="match status" value="1"/>
</dbReference>
<reference evidence="4" key="1">
    <citation type="submission" date="2019-04" db="EMBL/GenBank/DDBJ databases">
        <title>Evolution of Biomass-Degrading Anaerobic Consortia Revealed by Metagenomics.</title>
        <authorList>
            <person name="Peng X."/>
        </authorList>
    </citation>
    <scope>NUCLEOTIDE SEQUENCE</scope>
    <source>
        <strain evidence="4">SIG254</strain>
    </source>
</reference>
<dbReference type="PROSITE" id="PS51736">
    <property type="entry name" value="RECOMBINASES_3"/>
    <property type="match status" value="1"/>
</dbReference>
<feature type="domain" description="Recombinase" evidence="3">
    <location>
        <begin position="129"/>
        <end position="255"/>
    </location>
</feature>
<dbReference type="EMBL" id="SVCM01000042">
    <property type="protein sequence ID" value="MBE6059271.1"/>
    <property type="molecule type" value="Genomic_DNA"/>
</dbReference>
<evidence type="ECO:0000313" key="5">
    <source>
        <dbReference type="Proteomes" id="UP000768462"/>
    </source>
</evidence>
<evidence type="ECO:0000256" key="1">
    <source>
        <dbReference type="SAM" id="MobiDB-lite"/>
    </source>
</evidence>
<dbReference type="AlphaFoldDB" id="A0A927W5C2"/>
<dbReference type="Pfam" id="PF00239">
    <property type="entry name" value="Resolvase"/>
    <property type="match status" value="1"/>
</dbReference>
<dbReference type="InterPro" id="IPR036162">
    <property type="entry name" value="Resolvase-like_N_sf"/>
</dbReference>
<dbReference type="GO" id="GO:0000150">
    <property type="term" value="F:DNA strand exchange activity"/>
    <property type="evidence" value="ECO:0007669"/>
    <property type="project" value="InterPro"/>
</dbReference>
<evidence type="ECO:0000259" key="3">
    <source>
        <dbReference type="PROSITE" id="PS51737"/>
    </source>
</evidence>
<dbReference type="InterPro" id="IPR011109">
    <property type="entry name" value="DNA_bind_recombinase_dom"/>
</dbReference>
<feature type="region of interest" description="Disordered" evidence="1">
    <location>
        <begin position="250"/>
        <end position="274"/>
    </location>
</feature>
<dbReference type="Pfam" id="PF07508">
    <property type="entry name" value="Recombinase"/>
    <property type="match status" value="1"/>
</dbReference>
<dbReference type="PANTHER" id="PTHR30461">
    <property type="entry name" value="DNA-INVERTASE FROM LAMBDOID PROPHAGE"/>
    <property type="match status" value="1"/>
</dbReference>
<name>A0A927W5C2_9CLOT</name>